<dbReference type="InterPro" id="IPR019734">
    <property type="entry name" value="TPR_rpt"/>
</dbReference>
<dbReference type="PANTHER" id="PTHR47643:SF2">
    <property type="entry name" value="TPR DOMAIN PROTEIN (AFU_ORTHOLOGUE AFUA_5G12710)"/>
    <property type="match status" value="1"/>
</dbReference>
<feature type="domain" description="SET" evidence="2">
    <location>
        <begin position="172"/>
        <end position="309"/>
    </location>
</feature>
<dbReference type="Gene3D" id="2.170.270.10">
    <property type="entry name" value="SET domain"/>
    <property type="match status" value="1"/>
</dbReference>
<dbReference type="CDD" id="cd20071">
    <property type="entry name" value="SET_SMYD"/>
    <property type="match status" value="1"/>
</dbReference>
<accession>A0ABD3HLU4</accession>
<evidence type="ECO:0000259" key="2">
    <source>
        <dbReference type="PROSITE" id="PS50280"/>
    </source>
</evidence>
<dbReference type="PROSITE" id="PS50280">
    <property type="entry name" value="SET"/>
    <property type="match status" value="1"/>
</dbReference>
<reference evidence="3 4" key="1">
    <citation type="submission" date="2024-09" db="EMBL/GenBank/DDBJ databases">
        <title>Chromosome-scale assembly of Riccia sorocarpa.</title>
        <authorList>
            <person name="Paukszto L."/>
        </authorList>
    </citation>
    <scope>NUCLEOTIDE SEQUENCE [LARGE SCALE GENOMIC DNA]</scope>
    <source>
        <strain evidence="3">LP-2024</strain>
        <tissue evidence="3">Aerial parts of the thallus</tissue>
    </source>
</reference>
<evidence type="ECO:0000313" key="3">
    <source>
        <dbReference type="EMBL" id="KAL3690319.1"/>
    </source>
</evidence>
<feature type="repeat" description="TPR" evidence="1">
    <location>
        <begin position="16"/>
        <end position="49"/>
    </location>
</feature>
<comment type="caution">
    <text evidence="3">The sequence shown here is derived from an EMBL/GenBank/DDBJ whole genome shotgun (WGS) entry which is preliminary data.</text>
</comment>
<dbReference type="SUPFAM" id="SSF82199">
    <property type="entry name" value="SET domain"/>
    <property type="match status" value="1"/>
</dbReference>
<dbReference type="PROSITE" id="PS50005">
    <property type="entry name" value="TPR"/>
    <property type="match status" value="1"/>
</dbReference>
<sequence length="520" mass="59275">MGRRRANSAGSSTSACEGLVRKGDAELTARDYEKALEYYSSALQVKPDDPSILSKRAQVFNLLEKYELALKDAEISLQLSGGQDRGTQFHLAQALYGMRCYQEASDALEKLRAMKSSRDSQRFPSNKRVRKLVELVERRLDEKLHGSYDLHSMLKQAKAMAAPFLDHADFVGPVRVAEVEGCLAMKVVERMIREPQTVAEVYSLFAGEHTPALQPHPAETHELPVDEVRVRNIVRHCSFQMETVTELWIPLSIPDDFEDNKSGLGLWILPSFINHSCLANARHYTIGDFMFVRAIRDLAEGEEVLISYVDPFLDHSVKKLQMLNFVCRCSLCSFAQEHPEVMEFRSALTWLFQRLRPRVRAADYSILPQLQQIIRSLRRTFNTLPHSSFSSGSALPPLELYSPLMGESSLHFLVGNFEQAVSPLLEVFEFLPRLDGIFSNSIARTDVAWRLRSIYKKLGNSKEMKKWTKRARDEFDVMIGKSDELWEKYVGDYAAAHEASIEDELDAFMSFMVHHLILSM</sequence>
<evidence type="ECO:0000256" key="1">
    <source>
        <dbReference type="PROSITE-ProRule" id="PRU00339"/>
    </source>
</evidence>
<organism evidence="3 4">
    <name type="scientific">Riccia sorocarpa</name>
    <dbReference type="NCBI Taxonomy" id="122646"/>
    <lineage>
        <taxon>Eukaryota</taxon>
        <taxon>Viridiplantae</taxon>
        <taxon>Streptophyta</taxon>
        <taxon>Embryophyta</taxon>
        <taxon>Marchantiophyta</taxon>
        <taxon>Marchantiopsida</taxon>
        <taxon>Marchantiidae</taxon>
        <taxon>Marchantiales</taxon>
        <taxon>Ricciaceae</taxon>
        <taxon>Riccia</taxon>
    </lineage>
</organism>
<dbReference type="Gene3D" id="1.25.40.10">
    <property type="entry name" value="Tetratricopeptide repeat domain"/>
    <property type="match status" value="1"/>
</dbReference>
<dbReference type="InterPro" id="IPR001214">
    <property type="entry name" value="SET_dom"/>
</dbReference>
<dbReference type="InterPro" id="IPR046341">
    <property type="entry name" value="SET_dom_sf"/>
</dbReference>
<gene>
    <name evidence="3" type="ORF">R1sor_016628</name>
</gene>
<proteinExistence type="predicted"/>
<dbReference type="PANTHER" id="PTHR47643">
    <property type="entry name" value="TPR DOMAIN PROTEIN (AFU_ORTHOLOGUE AFUA_5G12710)"/>
    <property type="match status" value="1"/>
</dbReference>
<dbReference type="Pfam" id="PF00856">
    <property type="entry name" value="SET"/>
    <property type="match status" value="1"/>
</dbReference>
<dbReference type="InterPro" id="IPR011990">
    <property type="entry name" value="TPR-like_helical_dom_sf"/>
</dbReference>
<dbReference type="Proteomes" id="UP001633002">
    <property type="component" value="Unassembled WGS sequence"/>
</dbReference>
<dbReference type="SMART" id="SM00028">
    <property type="entry name" value="TPR"/>
    <property type="match status" value="3"/>
</dbReference>
<keyword evidence="1" id="KW-0802">TPR repeat</keyword>
<dbReference type="SUPFAM" id="SSF48452">
    <property type="entry name" value="TPR-like"/>
    <property type="match status" value="1"/>
</dbReference>
<dbReference type="EMBL" id="JBJQOH010000004">
    <property type="protein sequence ID" value="KAL3690319.1"/>
    <property type="molecule type" value="Genomic_DNA"/>
</dbReference>
<keyword evidence="4" id="KW-1185">Reference proteome</keyword>
<dbReference type="InterPro" id="IPR053209">
    <property type="entry name" value="Gramillin-biosynth_MTr"/>
</dbReference>
<dbReference type="PROSITE" id="PS51257">
    <property type="entry name" value="PROKAR_LIPOPROTEIN"/>
    <property type="match status" value="1"/>
</dbReference>
<dbReference type="AlphaFoldDB" id="A0ABD3HLU4"/>
<protein>
    <recommendedName>
        <fullName evidence="2">SET domain-containing protein</fullName>
    </recommendedName>
</protein>
<name>A0ABD3HLU4_9MARC</name>
<evidence type="ECO:0000313" key="4">
    <source>
        <dbReference type="Proteomes" id="UP001633002"/>
    </source>
</evidence>